<evidence type="ECO:0000313" key="4">
    <source>
        <dbReference type="Proteomes" id="UP000663852"/>
    </source>
</evidence>
<accession>A0A815WP50</accession>
<evidence type="ECO:0008006" key="5">
    <source>
        <dbReference type="Google" id="ProtNLM"/>
    </source>
</evidence>
<dbReference type="Proteomes" id="UP000663852">
    <property type="component" value="Unassembled WGS sequence"/>
</dbReference>
<dbReference type="EMBL" id="CAJNOR010011564">
    <property type="protein sequence ID" value="CAF1662257.1"/>
    <property type="molecule type" value="Genomic_DNA"/>
</dbReference>
<dbReference type="EMBL" id="CAJNOJ010001235">
    <property type="protein sequence ID" value="CAF1547170.1"/>
    <property type="molecule type" value="Genomic_DNA"/>
</dbReference>
<dbReference type="SUPFAM" id="SSF52540">
    <property type="entry name" value="P-loop containing nucleoside triphosphate hydrolases"/>
    <property type="match status" value="1"/>
</dbReference>
<evidence type="ECO:0000313" key="2">
    <source>
        <dbReference type="EMBL" id="CAF1662257.1"/>
    </source>
</evidence>
<keyword evidence="3" id="KW-1185">Reference proteome</keyword>
<dbReference type="AlphaFoldDB" id="A0A815WP50"/>
<comment type="caution">
    <text evidence="1">The sequence shown here is derived from an EMBL/GenBank/DDBJ whole genome shotgun (WGS) entry which is preliminary data.</text>
</comment>
<organism evidence="1 4">
    <name type="scientific">Adineta ricciae</name>
    <name type="common">Rotifer</name>
    <dbReference type="NCBI Taxonomy" id="249248"/>
    <lineage>
        <taxon>Eukaryota</taxon>
        <taxon>Metazoa</taxon>
        <taxon>Spiralia</taxon>
        <taxon>Gnathifera</taxon>
        <taxon>Rotifera</taxon>
        <taxon>Eurotatoria</taxon>
        <taxon>Bdelloidea</taxon>
        <taxon>Adinetida</taxon>
        <taxon>Adinetidae</taxon>
        <taxon>Adineta</taxon>
    </lineage>
</organism>
<sequence>MLNALTNSSYKTSNAAIGTTFETVKLSLYERNHISYEFFDTAGLNEATNGLVDPAAACDNILKLIEECTEGFNLLILVVRIGAILESDKTNYEMFASNLTNKKIPVLCVITGCENVEPAMMDYVKDNSKHFSDREMIFNQILATCFAQGGRLEEYYRPLRENSSNEVWTAIEKAASCQSIITLTKETGSIKKTYIKMWNAFCRFVKRSSWQIELPYCQNIYEMLDRMGIKDETKKKNISTRFMQVMN</sequence>
<evidence type="ECO:0000313" key="3">
    <source>
        <dbReference type="Proteomes" id="UP000663828"/>
    </source>
</evidence>
<dbReference type="Gene3D" id="3.40.50.300">
    <property type="entry name" value="P-loop containing nucleotide triphosphate hydrolases"/>
    <property type="match status" value="1"/>
</dbReference>
<gene>
    <name evidence="1" type="ORF">EDS130_LOCUS45736</name>
    <name evidence="2" type="ORF">XAT740_LOCUS57102</name>
</gene>
<proteinExistence type="predicted"/>
<reference evidence="1" key="1">
    <citation type="submission" date="2021-02" db="EMBL/GenBank/DDBJ databases">
        <authorList>
            <person name="Nowell W R."/>
        </authorList>
    </citation>
    <scope>NUCLEOTIDE SEQUENCE</scope>
</reference>
<dbReference type="Proteomes" id="UP000663828">
    <property type="component" value="Unassembled WGS sequence"/>
</dbReference>
<dbReference type="InterPro" id="IPR027417">
    <property type="entry name" value="P-loop_NTPase"/>
</dbReference>
<name>A0A815WP50_ADIRI</name>
<evidence type="ECO:0000313" key="1">
    <source>
        <dbReference type="EMBL" id="CAF1547170.1"/>
    </source>
</evidence>
<protein>
    <recommendedName>
        <fullName evidence="5">AIG1-type G domain-containing protein</fullName>
    </recommendedName>
</protein>
<dbReference type="OrthoDB" id="10060378at2759"/>